<dbReference type="Proteomes" id="UP000813824">
    <property type="component" value="Unassembled WGS sequence"/>
</dbReference>
<dbReference type="SUPFAM" id="SSF56112">
    <property type="entry name" value="Protein kinase-like (PK-like)"/>
    <property type="match status" value="1"/>
</dbReference>
<evidence type="ECO:0000259" key="5">
    <source>
        <dbReference type="PROSITE" id="PS50011"/>
    </source>
</evidence>
<gene>
    <name evidence="6" type="ORF">BXZ70DRAFT_900291</name>
</gene>
<evidence type="ECO:0000313" key="6">
    <source>
        <dbReference type="EMBL" id="KAH8084859.1"/>
    </source>
</evidence>
<comment type="caution">
    <text evidence="6">The sequence shown here is derived from an EMBL/GenBank/DDBJ whole genome shotgun (WGS) entry which is preliminary data.</text>
</comment>
<proteinExistence type="inferred from homology"/>
<dbReference type="Gene3D" id="1.10.510.10">
    <property type="entry name" value="Transferase(Phosphotransferase) domain 1"/>
    <property type="match status" value="1"/>
</dbReference>
<feature type="domain" description="Protein kinase" evidence="5">
    <location>
        <begin position="60"/>
        <end position="317"/>
    </location>
</feature>
<dbReference type="InterPro" id="IPR020635">
    <property type="entry name" value="Tyr_kinase_cat_dom"/>
</dbReference>
<dbReference type="AlphaFoldDB" id="A0A8K0XKZ8"/>
<keyword evidence="3" id="KW-0067">ATP-binding</keyword>
<accession>A0A8K0XKZ8</accession>
<reference evidence="6" key="1">
    <citation type="journal article" date="2021" name="New Phytol.">
        <title>Evolutionary innovations through gain and loss of genes in the ectomycorrhizal Boletales.</title>
        <authorList>
            <person name="Wu G."/>
            <person name="Miyauchi S."/>
            <person name="Morin E."/>
            <person name="Kuo A."/>
            <person name="Drula E."/>
            <person name="Varga T."/>
            <person name="Kohler A."/>
            <person name="Feng B."/>
            <person name="Cao Y."/>
            <person name="Lipzen A."/>
            <person name="Daum C."/>
            <person name="Hundley H."/>
            <person name="Pangilinan J."/>
            <person name="Johnson J."/>
            <person name="Barry K."/>
            <person name="LaButti K."/>
            <person name="Ng V."/>
            <person name="Ahrendt S."/>
            <person name="Min B."/>
            <person name="Choi I.G."/>
            <person name="Park H."/>
            <person name="Plett J.M."/>
            <person name="Magnuson J."/>
            <person name="Spatafora J.W."/>
            <person name="Nagy L.G."/>
            <person name="Henrissat B."/>
            <person name="Grigoriev I.V."/>
            <person name="Yang Z.L."/>
            <person name="Xu J."/>
            <person name="Martin F.M."/>
        </authorList>
    </citation>
    <scope>NUCLEOTIDE SEQUENCE</scope>
    <source>
        <strain evidence="6">KKN 215</strain>
    </source>
</reference>
<protein>
    <submittedName>
        <fullName evidence="6">Kinase-like protein</fullName>
    </submittedName>
</protein>
<dbReference type="PANTHER" id="PTHR45832">
    <property type="entry name" value="SERINE/THREONINE-PROTEIN KINASE SAMKA-RELATED-RELATED"/>
    <property type="match status" value="1"/>
</dbReference>
<dbReference type="PROSITE" id="PS50011">
    <property type="entry name" value="PROTEIN_KINASE_DOM"/>
    <property type="match status" value="1"/>
</dbReference>
<dbReference type="GO" id="GO:0004713">
    <property type="term" value="F:protein tyrosine kinase activity"/>
    <property type="evidence" value="ECO:0007669"/>
    <property type="project" value="InterPro"/>
</dbReference>
<dbReference type="InterPro" id="IPR000719">
    <property type="entry name" value="Prot_kinase_dom"/>
</dbReference>
<dbReference type="InterPro" id="IPR051931">
    <property type="entry name" value="PAK3-like"/>
</dbReference>
<keyword evidence="6" id="KW-0418">Kinase</keyword>
<keyword evidence="7" id="KW-1185">Reference proteome</keyword>
<sequence length="349" mass="38535">MQAIDKTNASVEEDARIPSPYSSSAATSPSGTPLYPGWVTELVSPIQKFLTDRVDPRSLFVDLQEIAEGESGSVFSARVVNRPAGGKELVAIKNVTLVPSGTPKLADLARELTVLQDVSHPHILCMDALYVDFDDDALWIRMELMDRSLADVIAMIEEGVMLQEKHMALVAKDVLSALDYMRRLGIAHRDVRSDNLLISPEGLVRIADFSNAVRVPLLEPSRSDPAGVPYWQAPEVRSGTYNALKVDVWSLGATLWEVAETVPPFSDATDLSELGDRWPPLSQSEVYSRSFHDFLHLCSEPSSSRPDPHDLFNTPFIRNAGNRSSFLEILAQCKSIELSSRRQSTDTIS</sequence>
<feature type="region of interest" description="Disordered" evidence="4">
    <location>
        <begin position="1"/>
        <end position="30"/>
    </location>
</feature>
<evidence type="ECO:0000256" key="2">
    <source>
        <dbReference type="ARBA" id="ARBA00022741"/>
    </source>
</evidence>
<evidence type="ECO:0000256" key="1">
    <source>
        <dbReference type="ARBA" id="ARBA00008874"/>
    </source>
</evidence>
<evidence type="ECO:0000256" key="4">
    <source>
        <dbReference type="SAM" id="MobiDB-lite"/>
    </source>
</evidence>
<keyword evidence="6" id="KW-0808">Transferase</keyword>
<organism evidence="6 7">
    <name type="scientific">Cristinia sonorae</name>
    <dbReference type="NCBI Taxonomy" id="1940300"/>
    <lineage>
        <taxon>Eukaryota</taxon>
        <taxon>Fungi</taxon>
        <taxon>Dikarya</taxon>
        <taxon>Basidiomycota</taxon>
        <taxon>Agaricomycotina</taxon>
        <taxon>Agaricomycetes</taxon>
        <taxon>Agaricomycetidae</taxon>
        <taxon>Agaricales</taxon>
        <taxon>Pleurotineae</taxon>
        <taxon>Stephanosporaceae</taxon>
        <taxon>Cristinia</taxon>
    </lineage>
</organism>
<feature type="compositionally biased region" description="Polar residues" evidence="4">
    <location>
        <begin position="1"/>
        <end position="10"/>
    </location>
</feature>
<dbReference type="PANTHER" id="PTHR45832:SF22">
    <property type="entry name" value="SERINE_THREONINE-PROTEIN KINASE SAMKA-RELATED"/>
    <property type="match status" value="1"/>
</dbReference>
<dbReference type="GO" id="GO:0005524">
    <property type="term" value="F:ATP binding"/>
    <property type="evidence" value="ECO:0007669"/>
    <property type="project" value="UniProtKB-KW"/>
</dbReference>
<dbReference type="InterPro" id="IPR011009">
    <property type="entry name" value="Kinase-like_dom_sf"/>
</dbReference>
<evidence type="ECO:0000313" key="7">
    <source>
        <dbReference type="Proteomes" id="UP000813824"/>
    </source>
</evidence>
<dbReference type="Pfam" id="PF00069">
    <property type="entry name" value="Pkinase"/>
    <property type="match status" value="1"/>
</dbReference>
<name>A0A8K0XKZ8_9AGAR</name>
<feature type="compositionally biased region" description="Low complexity" evidence="4">
    <location>
        <begin position="18"/>
        <end position="30"/>
    </location>
</feature>
<evidence type="ECO:0000256" key="3">
    <source>
        <dbReference type="ARBA" id="ARBA00022840"/>
    </source>
</evidence>
<dbReference type="SMART" id="SM00219">
    <property type="entry name" value="TyrKc"/>
    <property type="match status" value="1"/>
</dbReference>
<dbReference type="OrthoDB" id="248923at2759"/>
<comment type="similarity">
    <text evidence="1">Belongs to the protein kinase superfamily. STE Ser/Thr protein kinase family. STE20 subfamily.</text>
</comment>
<keyword evidence="2" id="KW-0547">Nucleotide-binding</keyword>
<dbReference type="EMBL" id="JAEVFJ010000045">
    <property type="protein sequence ID" value="KAH8084859.1"/>
    <property type="molecule type" value="Genomic_DNA"/>
</dbReference>